<evidence type="ECO:0000313" key="3">
    <source>
        <dbReference type="Proteomes" id="UP000247689"/>
    </source>
</evidence>
<keyword evidence="1" id="KW-1133">Transmembrane helix</keyword>
<protein>
    <submittedName>
        <fullName evidence="2">Uncharacterized protein</fullName>
    </submittedName>
</protein>
<dbReference type="InterPro" id="IPR009883">
    <property type="entry name" value="YgfX"/>
</dbReference>
<accession>A0A318D1Y5</accession>
<dbReference type="Proteomes" id="UP000247689">
    <property type="component" value="Unassembled WGS sequence"/>
</dbReference>
<dbReference type="OrthoDB" id="6196995at2"/>
<evidence type="ECO:0000256" key="1">
    <source>
        <dbReference type="SAM" id="Phobius"/>
    </source>
</evidence>
<feature type="transmembrane region" description="Helical" evidence="1">
    <location>
        <begin position="12"/>
        <end position="34"/>
    </location>
</feature>
<gene>
    <name evidence="2" type="ORF">DL796_07325</name>
</gene>
<reference evidence="2 3" key="1">
    <citation type="submission" date="2018-05" db="EMBL/GenBank/DDBJ databases">
        <title>Kangiella spongicola genome sequence.</title>
        <authorList>
            <person name="Maclea K.S."/>
            <person name="Goen A.E."/>
            <person name="Kelley C."/>
            <person name="Underriner A."/>
            <person name="Silverwood T."/>
            <person name="Trachtenberg A.M."/>
        </authorList>
    </citation>
    <scope>NUCLEOTIDE SEQUENCE [LARGE SCALE GENOMIC DNA]</scope>
    <source>
        <strain evidence="2 3">ATCC BAA-2076</strain>
    </source>
</reference>
<evidence type="ECO:0000313" key="2">
    <source>
        <dbReference type="EMBL" id="PXF63246.1"/>
    </source>
</evidence>
<dbReference type="Pfam" id="PF07254">
    <property type="entry name" value="Cpta_toxin"/>
    <property type="match status" value="1"/>
</dbReference>
<keyword evidence="1" id="KW-0472">Membrane</keyword>
<keyword evidence="1" id="KW-0812">Transmembrane</keyword>
<dbReference type="RefSeq" id="WP_110201049.1">
    <property type="nucleotide sequence ID" value="NZ_QICH01000002.1"/>
</dbReference>
<name>A0A318D1Y5_9GAMM</name>
<keyword evidence="3" id="KW-1185">Reference proteome</keyword>
<comment type="caution">
    <text evidence="2">The sequence shown here is derived from an EMBL/GenBank/DDBJ whole genome shotgun (WGS) entry which is preliminary data.</text>
</comment>
<sequence length="143" mass="17008">MNLRIALKTPKVSRQVFAILWSAFVVLFIVAGWLQERWTFALIGVPVTILLGWWQLVMLNRLYEHITELVFFEGQWFIIEKDLKVAIEVKKDTVTWPLWVTLKYRELDPSSPQSVRQLILFRDSMKESEFRDLSRTLKFYKAS</sequence>
<organism evidence="2 3">
    <name type="scientific">Kangiella spongicola</name>
    <dbReference type="NCBI Taxonomy" id="796379"/>
    <lineage>
        <taxon>Bacteria</taxon>
        <taxon>Pseudomonadati</taxon>
        <taxon>Pseudomonadota</taxon>
        <taxon>Gammaproteobacteria</taxon>
        <taxon>Kangiellales</taxon>
        <taxon>Kangiellaceae</taxon>
        <taxon>Kangiella</taxon>
    </lineage>
</organism>
<dbReference type="AlphaFoldDB" id="A0A318D1Y5"/>
<dbReference type="EMBL" id="QICH01000002">
    <property type="protein sequence ID" value="PXF63246.1"/>
    <property type="molecule type" value="Genomic_DNA"/>
</dbReference>
<feature type="transmembrane region" description="Helical" evidence="1">
    <location>
        <begin position="40"/>
        <end position="59"/>
    </location>
</feature>
<proteinExistence type="predicted"/>